<comment type="caution">
    <text evidence="3">The sequence shown here is derived from an EMBL/GenBank/DDBJ whole genome shotgun (WGS) entry which is preliminary data.</text>
</comment>
<evidence type="ECO:0008006" key="5">
    <source>
        <dbReference type="Google" id="ProtNLM"/>
    </source>
</evidence>
<dbReference type="EMBL" id="LWDX02066135">
    <property type="protein sequence ID" value="OEL15609.1"/>
    <property type="molecule type" value="Genomic_DNA"/>
</dbReference>
<feature type="chain" id="PRO_5009187315" description="Cathepsin propeptide inhibitor domain-containing protein" evidence="2">
    <location>
        <begin position="27"/>
        <end position="154"/>
    </location>
</feature>
<feature type="compositionally biased region" description="Basic and acidic residues" evidence="1">
    <location>
        <begin position="83"/>
        <end position="95"/>
    </location>
</feature>
<feature type="compositionally biased region" description="Basic and acidic residues" evidence="1">
    <location>
        <begin position="106"/>
        <end position="118"/>
    </location>
</feature>
<sequence length="154" mass="17032">MARLFHHPSLVPISLLLLAAVAAAGAADPEDEKIRMSVQYPTEEESQWLDRWVEKYKAEGSGSGFSVQPATDEESAYLNRIFSDGKKRARDDSRDGGNVGGARSGFDGHIEFDDDHPFGRSVVDNFHSEPRSSEPNDDLQNEAESHAMNDVKEL</sequence>
<evidence type="ECO:0000256" key="1">
    <source>
        <dbReference type="SAM" id="MobiDB-lite"/>
    </source>
</evidence>
<dbReference type="AlphaFoldDB" id="A0A1E5URU0"/>
<evidence type="ECO:0000313" key="4">
    <source>
        <dbReference type="Proteomes" id="UP000095767"/>
    </source>
</evidence>
<feature type="region of interest" description="Disordered" evidence="1">
    <location>
        <begin position="83"/>
        <end position="154"/>
    </location>
</feature>
<protein>
    <recommendedName>
        <fullName evidence="5">Cathepsin propeptide inhibitor domain-containing protein</fullName>
    </recommendedName>
</protein>
<keyword evidence="2" id="KW-0732">Signal</keyword>
<keyword evidence="4" id="KW-1185">Reference proteome</keyword>
<feature type="compositionally biased region" description="Basic and acidic residues" evidence="1">
    <location>
        <begin position="143"/>
        <end position="154"/>
    </location>
</feature>
<proteinExistence type="predicted"/>
<dbReference type="OrthoDB" id="624824at2759"/>
<feature type="signal peptide" evidence="2">
    <location>
        <begin position="1"/>
        <end position="26"/>
    </location>
</feature>
<accession>A0A1E5URU0</accession>
<reference evidence="3 4" key="1">
    <citation type="submission" date="2016-09" db="EMBL/GenBank/DDBJ databases">
        <title>The draft genome of Dichanthelium oligosanthes: A C3 panicoid grass species.</title>
        <authorList>
            <person name="Studer A.J."/>
            <person name="Schnable J.C."/>
            <person name="Brutnell T.P."/>
        </authorList>
    </citation>
    <scope>NUCLEOTIDE SEQUENCE [LARGE SCALE GENOMIC DNA]</scope>
    <source>
        <strain evidence="4">cv. Kellogg 1175</strain>
        <tissue evidence="3">Leaf</tissue>
    </source>
</reference>
<name>A0A1E5URU0_9POAL</name>
<gene>
    <name evidence="3" type="ORF">BAE44_0023372</name>
</gene>
<evidence type="ECO:0000313" key="3">
    <source>
        <dbReference type="EMBL" id="OEL15609.1"/>
    </source>
</evidence>
<dbReference type="Proteomes" id="UP000095767">
    <property type="component" value="Unassembled WGS sequence"/>
</dbReference>
<evidence type="ECO:0000256" key="2">
    <source>
        <dbReference type="SAM" id="SignalP"/>
    </source>
</evidence>
<organism evidence="3 4">
    <name type="scientific">Dichanthelium oligosanthes</name>
    <dbReference type="NCBI Taxonomy" id="888268"/>
    <lineage>
        <taxon>Eukaryota</taxon>
        <taxon>Viridiplantae</taxon>
        <taxon>Streptophyta</taxon>
        <taxon>Embryophyta</taxon>
        <taxon>Tracheophyta</taxon>
        <taxon>Spermatophyta</taxon>
        <taxon>Magnoliopsida</taxon>
        <taxon>Liliopsida</taxon>
        <taxon>Poales</taxon>
        <taxon>Poaceae</taxon>
        <taxon>PACMAD clade</taxon>
        <taxon>Panicoideae</taxon>
        <taxon>Panicodae</taxon>
        <taxon>Paniceae</taxon>
        <taxon>Dichantheliinae</taxon>
        <taxon>Dichanthelium</taxon>
    </lineage>
</organism>